<evidence type="ECO:0000256" key="1">
    <source>
        <dbReference type="SAM" id="Phobius"/>
    </source>
</evidence>
<dbReference type="EMBL" id="GFAH01000701">
    <property type="protein sequence ID" value="JAV47688.1"/>
    <property type="molecule type" value="Transcribed_RNA"/>
</dbReference>
<reference evidence="2" key="1">
    <citation type="submission" date="2016-11" db="EMBL/GenBank/DDBJ databases">
        <title>Venom-gland transcriptomics and venom proteomics of the black-back scorpion (Hadrurus spadix) reveal detectability challenges and an unexplored realm of animal toxin diversity.</title>
        <authorList>
            <person name="Rokyta D.R."/>
            <person name="Ward M.J."/>
        </authorList>
    </citation>
    <scope>NUCLEOTIDE SEQUENCE</scope>
    <source>
        <tissue evidence="2">Venom gland</tissue>
    </source>
</reference>
<feature type="transmembrane region" description="Helical" evidence="1">
    <location>
        <begin position="20"/>
        <end position="40"/>
    </location>
</feature>
<accession>A0A1W7R965</accession>
<keyword evidence="1" id="KW-1133">Transmembrane helix</keyword>
<dbReference type="PANTHER" id="PTHR36694">
    <property type="entry name" value="PASIFLORA 1, ISOFORM A-RELATED"/>
    <property type="match status" value="1"/>
</dbReference>
<feature type="transmembrane region" description="Helical" evidence="1">
    <location>
        <begin position="93"/>
        <end position="115"/>
    </location>
</feature>
<feature type="transmembrane region" description="Helical" evidence="1">
    <location>
        <begin position="121"/>
        <end position="145"/>
    </location>
</feature>
<dbReference type="Pfam" id="PF15860">
    <property type="entry name" value="DUF4728"/>
    <property type="match status" value="1"/>
</dbReference>
<feature type="transmembrane region" description="Helical" evidence="1">
    <location>
        <begin position="60"/>
        <end position="81"/>
    </location>
</feature>
<keyword evidence="1" id="KW-0472">Membrane</keyword>
<dbReference type="AlphaFoldDB" id="A0A1W7R965"/>
<dbReference type="PANTHER" id="PTHR36694:SF11">
    <property type="entry name" value="LP21121P-RELATED"/>
    <property type="match status" value="1"/>
</dbReference>
<protein>
    <submittedName>
        <fullName evidence="2">Venom protein</fullName>
    </submittedName>
</protein>
<organism evidence="2">
    <name type="scientific">Hadrurus spadix</name>
    <dbReference type="NCBI Taxonomy" id="141984"/>
    <lineage>
        <taxon>Eukaryota</taxon>
        <taxon>Metazoa</taxon>
        <taxon>Ecdysozoa</taxon>
        <taxon>Arthropoda</taxon>
        <taxon>Chelicerata</taxon>
        <taxon>Arachnida</taxon>
        <taxon>Scorpiones</taxon>
        <taxon>Iurida</taxon>
        <taxon>Iuroidea</taxon>
        <taxon>Hadrurus</taxon>
    </lineage>
</organism>
<keyword evidence="1" id="KW-0812">Transmembrane</keyword>
<name>A0A1W7R965_9SCOR</name>
<sequence length="165" mass="18233">MVYVRGCCCWRNTKDGSVACGYFTLFTRLIGVAVIIAGLANLHSLADYLHGTQAYVTSLRLLFISQLIDCMVFIIFSALMIHGVKTDNRVMMFPWIVWMGIEIGSLVILLVLTFIGITQGMVMSAVTITVLISLAFLGIDVYSLLCVTTQYRLLEYGPPSYSVVA</sequence>
<dbReference type="InterPro" id="IPR031720">
    <property type="entry name" value="DUF4728"/>
</dbReference>
<evidence type="ECO:0000313" key="2">
    <source>
        <dbReference type="EMBL" id="JAV47688.1"/>
    </source>
</evidence>
<proteinExistence type="predicted"/>